<name>A0A4Y2DFK4_ARAVE</name>
<sequence>MPLTVKQCGEMVKLFYLNGQNAAEALSAYRRNYSLRRDSCSAQAVRNLIRKFEETGCTCDRFLTRRHSFLVEVVAEAHQAKIALETHEQFYTLNADALSRRSCKKSCKHCTTAEKKFKMETNISVKVLTTTTVDPWSSCEIQKEQLKDPAIKPILEKKLNSADRPSWLGIAPESPATKQYWALWDSLHLKDGV</sequence>
<feature type="domain" description="DUF4817" evidence="1">
    <location>
        <begin position="4"/>
        <end position="57"/>
    </location>
</feature>
<dbReference type="InterPro" id="IPR032135">
    <property type="entry name" value="DUF4817"/>
</dbReference>
<keyword evidence="3" id="KW-1185">Reference proteome</keyword>
<comment type="caution">
    <text evidence="2">The sequence shown here is derived from an EMBL/GenBank/DDBJ whole genome shotgun (WGS) entry which is preliminary data.</text>
</comment>
<dbReference type="Pfam" id="PF16087">
    <property type="entry name" value="DUF4817"/>
    <property type="match status" value="1"/>
</dbReference>
<reference evidence="2 3" key="1">
    <citation type="journal article" date="2019" name="Sci. Rep.">
        <title>Orb-weaving spider Araneus ventricosus genome elucidates the spidroin gene catalogue.</title>
        <authorList>
            <person name="Kono N."/>
            <person name="Nakamura H."/>
            <person name="Ohtoshi R."/>
            <person name="Moran D.A.P."/>
            <person name="Shinohara A."/>
            <person name="Yoshida Y."/>
            <person name="Fujiwara M."/>
            <person name="Mori M."/>
            <person name="Tomita M."/>
            <person name="Arakawa K."/>
        </authorList>
    </citation>
    <scope>NUCLEOTIDE SEQUENCE [LARGE SCALE GENOMIC DNA]</scope>
</reference>
<evidence type="ECO:0000313" key="3">
    <source>
        <dbReference type="Proteomes" id="UP000499080"/>
    </source>
</evidence>
<protein>
    <recommendedName>
        <fullName evidence="1">DUF4817 domain-containing protein</fullName>
    </recommendedName>
</protein>
<evidence type="ECO:0000313" key="2">
    <source>
        <dbReference type="EMBL" id="GBM15573.1"/>
    </source>
</evidence>
<evidence type="ECO:0000259" key="1">
    <source>
        <dbReference type="Pfam" id="PF16087"/>
    </source>
</evidence>
<gene>
    <name evidence="2" type="ORF">AVEN_95223_2</name>
</gene>
<organism evidence="2 3">
    <name type="scientific">Araneus ventricosus</name>
    <name type="common">Orbweaver spider</name>
    <name type="synonym">Epeira ventricosa</name>
    <dbReference type="NCBI Taxonomy" id="182803"/>
    <lineage>
        <taxon>Eukaryota</taxon>
        <taxon>Metazoa</taxon>
        <taxon>Ecdysozoa</taxon>
        <taxon>Arthropoda</taxon>
        <taxon>Chelicerata</taxon>
        <taxon>Arachnida</taxon>
        <taxon>Araneae</taxon>
        <taxon>Araneomorphae</taxon>
        <taxon>Entelegynae</taxon>
        <taxon>Araneoidea</taxon>
        <taxon>Araneidae</taxon>
        <taxon>Araneus</taxon>
    </lineage>
</organism>
<accession>A0A4Y2DFK4</accession>
<dbReference type="AlphaFoldDB" id="A0A4Y2DFK4"/>
<proteinExistence type="predicted"/>
<dbReference type="OrthoDB" id="10030726at2759"/>
<dbReference type="EMBL" id="BGPR01000362">
    <property type="protein sequence ID" value="GBM15573.1"/>
    <property type="molecule type" value="Genomic_DNA"/>
</dbReference>
<dbReference type="Proteomes" id="UP000499080">
    <property type="component" value="Unassembled WGS sequence"/>
</dbReference>